<dbReference type="AlphaFoldDB" id="A0A316YK75"/>
<feature type="compositionally biased region" description="Low complexity" evidence="4">
    <location>
        <begin position="1"/>
        <end position="21"/>
    </location>
</feature>
<feature type="compositionally biased region" description="Low complexity" evidence="4">
    <location>
        <begin position="279"/>
        <end position="292"/>
    </location>
</feature>
<feature type="region of interest" description="Disordered" evidence="4">
    <location>
        <begin position="217"/>
        <end position="309"/>
    </location>
</feature>
<dbReference type="InParanoid" id="A0A316YK75"/>
<organism evidence="5 6">
    <name type="scientific">Acaromyces ingoldii</name>
    <dbReference type="NCBI Taxonomy" id="215250"/>
    <lineage>
        <taxon>Eukaryota</taxon>
        <taxon>Fungi</taxon>
        <taxon>Dikarya</taxon>
        <taxon>Basidiomycota</taxon>
        <taxon>Ustilaginomycotina</taxon>
        <taxon>Exobasidiomycetes</taxon>
        <taxon>Exobasidiales</taxon>
        <taxon>Cryptobasidiaceae</taxon>
        <taxon>Acaromyces</taxon>
    </lineage>
</organism>
<reference evidence="5 6" key="1">
    <citation type="journal article" date="2018" name="Mol. Biol. Evol.">
        <title>Broad Genomic Sampling Reveals a Smut Pathogenic Ancestry of the Fungal Clade Ustilaginomycotina.</title>
        <authorList>
            <person name="Kijpornyongpan T."/>
            <person name="Mondo S.J."/>
            <person name="Barry K."/>
            <person name="Sandor L."/>
            <person name="Lee J."/>
            <person name="Lipzen A."/>
            <person name="Pangilinan J."/>
            <person name="LaButti K."/>
            <person name="Hainaut M."/>
            <person name="Henrissat B."/>
            <person name="Grigoriev I.V."/>
            <person name="Spatafora J.W."/>
            <person name="Aime M.C."/>
        </authorList>
    </citation>
    <scope>NUCLEOTIDE SEQUENCE [LARGE SCALE GENOMIC DNA]</scope>
    <source>
        <strain evidence="5 6">MCA 4198</strain>
    </source>
</reference>
<evidence type="ECO:0000313" key="6">
    <source>
        <dbReference type="Proteomes" id="UP000245768"/>
    </source>
</evidence>
<name>A0A316YK75_9BASI</name>
<feature type="region of interest" description="Disordered" evidence="4">
    <location>
        <begin position="1"/>
        <end position="27"/>
    </location>
</feature>
<dbReference type="PANTHER" id="PTHR12940">
    <property type="entry name" value="ES-2 PROTEIN - RELATED"/>
    <property type="match status" value="1"/>
</dbReference>
<feature type="compositionally biased region" description="Basic and acidic residues" evidence="4">
    <location>
        <begin position="119"/>
        <end position="130"/>
    </location>
</feature>
<feature type="compositionally biased region" description="Basic and acidic residues" evidence="4">
    <location>
        <begin position="553"/>
        <end position="562"/>
    </location>
</feature>
<evidence type="ECO:0000256" key="2">
    <source>
        <dbReference type="ARBA" id="ARBA00009072"/>
    </source>
</evidence>
<evidence type="ECO:0000256" key="3">
    <source>
        <dbReference type="ARBA" id="ARBA00023242"/>
    </source>
</evidence>
<dbReference type="GeneID" id="37043901"/>
<evidence type="ECO:0000256" key="4">
    <source>
        <dbReference type="SAM" id="MobiDB-lite"/>
    </source>
</evidence>
<dbReference type="EMBL" id="KZ819637">
    <property type="protein sequence ID" value="PWN89028.1"/>
    <property type="molecule type" value="Genomic_DNA"/>
</dbReference>
<comment type="similarity">
    <text evidence="2">Belongs to the ESS2 family.</text>
</comment>
<feature type="region of interest" description="Disordered" evidence="4">
    <location>
        <begin position="331"/>
        <end position="424"/>
    </location>
</feature>
<proteinExistence type="inferred from homology"/>
<evidence type="ECO:0008006" key="7">
    <source>
        <dbReference type="Google" id="ProtNLM"/>
    </source>
</evidence>
<feature type="compositionally biased region" description="Polar residues" evidence="4">
    <location>
        <begin position="401"/>
        <end position="413"/>
    </location>
</feature>
<protein>
    <recommendedName>
        <fullName evidence="7">Nuclear protein DGCR14</fullName>
    </recommendedName>
</protein>
<feature type="region of interest" description="Disordered" evidence="4">
    <location>
        <begin position="464"/>
        <end position="575"/>
    </location>
</feature>
<dbReference type="STRING" id="215250.A0A316YK75"/>
<feature type="compositionally biased region" description="Gly residues" evidence="4">
    <location>
        <begin position="372"/>
        <end position="382"/>
    </location>
</feature>
<keyword evidence="6" id="KW-1185">Reference proteome</keyword>
<feature type="compositionally biased region" description="Polar residues" evidence="4">
    <location>
        <begin position="506"/>
        <end position="515"/>
    </location>
</feature>
<dbReference type="InterPro" id="IPR019148">
    <property type="entry name" value="Nuclear_protein_DGCR14_ESS-2"/>
</dbReference>
<feature type="compositionally biased region" description="Basic and acidic residues" evidence="4">
    <location>
        <begin position="145"/>
        <end position="162"/>
    </location>
</feature>
<evidence type="ECO:0000313" key="5">
    <source>
        <dbReference type="EMBL" id="PWN89028.1"/>
    </source>
</evidence>
<dbReference type="PANTHER" id="PTHR12940:SF0">
    <property type="entry name" value="SPLICING FACTOR ESS-2 HOMOLOG"/>
    <property type="match status" value="1"/>
</dbReference>
<dbReference type="Pfam" id="PF09751">
    <property type="entry name" value="Es2"/>
    <property type="match status" value="2"/>
</dbReference>
<dbReference type="GO" id="GO:0071013">
    <property type="term" value="C:catalytic step 2 spliceosome"/>
    <property type="evidence" value="ECO:0007669"/>
    <property type="project" value="TreeGrafter"/>
</dbReference>
<sequence>MSSSSSGSLVPASSLPLPSTSTRGQRVLSEEAYTTTLSRIIERDFFPGLARLEAENDYLDALAAVAAAEDDDDDDANEGPGDDDGAARERLERAVRRLVELEERDGVLTPAPRSPRGQRRAEAGTPRWDEAATPGRGWQGQTPKQRREWDPTPIRRDERARDGEDEDGDEDKEEEDRGPEIKGLSLSAFQSNFTSEDNASFLSIMEARERRRREQYKWAYESENKANERRRRAVKEAGEEAQRGYAASTQTAAGKLLEGARPVPKLITTGQERDPEPGSSSPSSSLVQSKVVGQAEISPATQTSKPLDMWSHQARNALFYPPDANRTTLYSRSSSLLRPEDKGAQSIFTSAERQRPSVDFSNTRFKDAGDESGNGGPSGVGEGSQSPRSSRIDAAIEGWGETSSRPAQSSSGSVAGDDESKASSSISVAGYNFVSPLPSPRPGDLGQERIRQLMTWGAVVGTPRRVGGATATTEERGGFKIPPTPKRDMLARRLADGKGSPAPTARNASSTTASRGSKRKMSDLSPAARTLLDRTQTKRGLSSLGTRLVGTPKSEEVNVERLRRQRWTPSPSPRR</sequence>
<comment type="subcellular location">
    <subcellularLocation>
        <location evidence="1">Nucleus</location>
    </subcellularLocation>
</comment>
<feature type="region of interest" description="Disordered" evidence="4">
    <location>
        <begin position="68"/>
        <end position="185"/>
    </location>
</feature>
<feature type="compositionally biased region" description="Basic and acidic residues" evidence="4">
    <location>
        <begin position="485"/>
        <end position="496"/>
    </location>
</feature>
<gene>
    <name evidence="5" type="ORF">FA10DRAFT_267629</name>
</gene>
<dbReference type="OrthoDB" id="19679at2759"/>
<accession>A0A316YK75</accession>
<evidence type="ECO:0000256" key="1">
    <source>
        <dbReference type="ARBA" id="ARBA00004123"/>
    </source>
</evidence>
<keyword evidence="3" id="KW-0539">Nucleus</keyword>
<feature type="compositionally biased region" description="Basic and acidic residues" evidence="4">
    <location>
        <begin position="85"/>
        <end position="106"/>
    </location>
</feature>
<feature type="compositionally biased region" description="Acidic residues" evidence="4">
    <location>
        <begin position="163"/>
        <end position="177"/>
    </location>
</feature>
<dbReference type="RefSeq" id="XP_025376226.1">
    <property type="nucleotide sequence ID" value="XM_025521985.1"/>
</dbReference>
<feature type="compositionally biased region" description="Acidic residues" evidence="4">
    <location>
        <begin position="68"/>
        <end position="84"/>
    </location>
</feature>
<dbReference type="Proteomes" id="UP000245768">
    <property type="component" value="Unassembled WGS sequence"/>
</dbReference>